<accession>F7L3C5</accession>
<dbReference type="AlphaFoldDB" id="F7L3C5"/>
<comment type="caution">
    <text evidence="1">The sequence shown here is derived from an EMBL/GenBank/DDBJ whole genome shotgun (WGS) entry which is preliminary data.</text>
</comment>
<evidence type="ECO:0000313" key="1">
    <source>
        <dbReference type="EMBL" id="EGN65037.1"/>
    </source>
</evidence>
<gene>
    <name evidence="1" type="ORF">HMPREF0401_02348</name>
</gene>
<evidence type="ECO:0000313" key="2">
    <source>
        <dbReference type="Proteomes" id="UP000004160"/>
    </source>
</evidence>
<evidence type="ECO:0008006" key="3">
    <source>
        <dbReference type="Google" id="ProtNLM"/>
    </source>
</evidence>
<name>F7L3C5_9FUSO</name>
<dbReference type="Proteomes" id="UP000004160">
    <property type="component" value="Unassembled WGS sequence"/>
</dbReference>
<dbReference type="HOGENOM" id="CLU_2752022_0_0_0"/>
<protein>
    <recommendedName>
        <fullName evidence="3">Transposase</fullName>
    </recommendedName>
</protein>
<organism evidence="1 2">
    <name type="scientific">Fusobacterium animalis 11_3_2</name>
    <dbReference type="NCBI Taxonomy" id="457403"/>
    <lineage>
        <taxon>Bacteria</taxon>
        <taxon>Fusobacteriati</taxon>
        <taxon>Fusobacteriota</taxon>
        <taxon>Fusobacteriia</taxon>
        <taxon>Fusobacteriales</taxon>
        <taxon>Fusobacteriaceae</taxon>
        <taxon>Fusobacterium</taxon>
    </lineage>
</organism>
<dbReference type="EMBL" id="ACUO01000042">
    <property type="protein sequence ID" value="EGN65037.1"/>
    <property type="molecule type" value="Genomic_DNA"/>
</dbReference>
<keyword evidence="2" id="KW-1185">Reference proteome</keyword>
<proteinExistence type="predicted"/>
<sequence>MILLQIYFWECRKIDKLHFKFSLKKLILKFSNKITVTSYNVEQAFWSLRNIIGWQVIAIYNQKLLKFLEI</sequence>
<reference evidence="1" key="1">
    <citation type="submission" date="2011-05" db="EMBL/GenBank/DDBJ databases">
        <title>The Genome Sequence of Fusobacterium sp. 11_3_2.</title>
        <authorList>
            <consortium name="The Broad Institute Genome Sequencing Platform"/>
            <person name="Earl A."/>
            <person name="Ward D."/>
            <person name="Feldgarden M."/>
            <person name="Gevers D."/>
            <person name="Sibley C.D."/>
            <person name="White A.P."/>
            <person name="Crowley S."/>
            <person name="Surette M."/>
            <person name="Strauss J.C."/>
            <person name="Ambrose C.E."/>
            <person name="Allen-Vercoe E."/>
            <person name="Young S.K."/>
            <person name="Zeng Q."/>
            <person name="Gargeya S."/>
            <person name="Fitzgerald M."/>
            <person name="Haas B."/>
            <person name="Abouelleil A."/>
            <person name="Alvarado L."/>
            <person name="Arachchi H.M."/>
            <person name="Berlin A."/>
            <person name="Brown A."/>
            <person name="Chapman S.B."/>
            <person name="Chen Z."/>
            <person name="Dunbar C."/>
            <person name="Freedman E."/>
            <person name="Gearin G."/>
            <person name="Gellesch M."/>
            <person name="Goldberg J."/>
            <person name="Griggs A."/>
            <person name="Gujja S."/>
            <person name="Heiman D."/>
            <person name="Howarth C."/>
            <person name="Larson L."/>
            <person name="Lui A."/>
            <person name="MacDonald P.J.P."/>
            <person name="Mehta T."/>
            <person name="Montmayeur A."/>
            <person name="Murphy C."/>
            <person name="Neiman D."/>
            <person name="Pearson M."/>
            <person name="Priest M."/>
            <person name="Roberts A."/>
            <person name="Saif S."/>
            <person name="Shea T."/>
            <person name="Shenoy N."/>
            <person name="Sisk P."/>
            <person name="Stolte C."/>
            <person name="Sykes S."/>
            <person name="Wortman J."/>
            <person name="Nusbaum C."/>
            <person name="Birren B."/>
        </authorList>
    </citation>
    <scope>NUCLEOTIDE SEQUENCE [LARGE SCALE GENOMIC DNA]</scope>
    <source>
        <strain evidence="1">11_3_2</strain>
    </source>
</reference>